<dbReference type="PRINTS" id="PR00598">
    <property type="entry name" value="HTHMARR"/>
</dbReference>
<reference evidence="5 8" key="2">
    <citation type="submission" date="2019-07" db="EMBL/GenBank/DDBJ databases">
        <title>Whole genome shotgun sequence of Lactobacillus spicheri NBRC 107155.</title>
        <authorList>
            <person name="Hosoyama A."/>
            <person name="Uohara A."/>
            <person name="Ohji S."/>
            <person name="Ichikawa N."/>
        </authorList>
    </citation>
    <scope>NUCLEOTIDE SEQUENCE [LARGE SCALE GENOMIC DNA]</scope>
    <source>
        <strain evidence="5 8">NBRC 107155</strain>
    </source>
</reference>
<comment type="caution">
    <text evidence="6">The sequence shown here is derived from an EMBL/GenBank/DDBJ whole genome shotgun (WGS) entry which is preliminary data.</text>
</comment>
<name>A0A0F3RRI8_9LACO</name>
<evidence type="ECO:0000256" key="2">
    <source>
        <dbReference type="ARBA" id="ARBA00023125"/>
    </source>
</evidence>
<dbReference type="EMBL" id="BJZI01000003">
    <property type="protein sequence ID" value="GEO65882.1"/>
    <property type="molecule type" value="Genomic_DNA"/>
</dbReference>
<dbReference type="InterPro" id="IPR000835">
    <property type="entry name" value="HTH_MarR-typ"/>
</dbReference>
<dbReference type="PATRIC" id="fig|216463.3.peg.1258"/>
<evidence type="ECO:0000313" key="5">
    <source>
        <dbReference type="EMBL" id="GEO65882.1"/>
    </source>
</evidence>
<dbReference type="RefSeq" id="WP_045807940.1">
    <property type="nucleotide sequence ID" value="NZ_BJZI01000003.1"/>
</dbReference>
<keyword evidence="8" id="KW-1185">Reference proteome</keyword>
<evidence type="ECO:0000256" key="1">
    <source>
        <dbReference type="ARBA" id="ARBA00023015"/>
    </source>
</evidence>
<keyword evidence="1" id="KW-0805">Transcription regulation</keyword>
<evidence type="ECO:0000313" key="7">
    <source>
        <dbReference type="Proteomes" id="UP000033491"/>
    </source>
</evidence>
<dbReference type="Proteomes" id="UP000321691">
    <property type="component" value="Unassembled WGS sequence"/>
</dbReference>
<proteinExistence type="predicted"/>
<keyword evidence="3" id="KW-0804">Transcription</keyword>
<dbReference type="OrthoDB" id="6462103at2"/>
<dbReference type="Gene3D" id="1.10.10.10">
    <property type="entry name" value="Winged helix-like DNA-binding domain superfamily/Winged helix DNA-binding domain"/>
    <property type="match status" value="1"/>
</dbReference>
<dbReference type="InterPro" id="IPR036390">
    <property type="entry name" value="WH_DNA-bd_sf"/>
</dbReference>
<dbReference type="GO" id="GO:0003700">
    <property type="term" value="F:DNA-binding transcription factor activity"/>
    <property type="evidence" value="ECO:0007669"/>
    <property type="project" value="InterPro"/>
</dbReference>
<dbReference type="Proteomes" id="UP000033491">
    <property type="component" value="Unassembled WGS sequence"/>
</dbReference>
<dbReference type="InterPro" id="IPR036388">
    <property type="entry name" value="WH-like_DNA-bd_sf"/>
</dbReference>
<dbReference type="EMBL" id="JZCR01000021">
    <property type="protein sequence ID" value="KJW12219.1"/>
    <property type="molecule type" value="Genomic_DNA"/>
</dbReference>
<dbReference type="SMART" id="SM00347">
    <property type="entry name" value="HTH_MARR"/>
    <property type="match status" value="1"/>
</dbReference>
<reference evidence="6 7" key="1">
    <citation type="submission" date="2015-03" db="EMBL/GenBank/DDBJ databases">
        <authorList>
            <person name="Zheng J."/>
            <person name="Ganezle M."/>
        </authorList>
    </citation>
    <scope>NUCLEOTIDE SEQUENCE [LARGE SCALE GENOMIC DNA]</scope>
    <source>
        <strain evidence="6 7">LP38</strain>
    </source>
</reference>
<dbReference type="PROSITE" id="PS50995">
    <property type="entry name" value="HTH_MARR_2"/>
    <property type="match status" value="1"/>
</dbReference>
<gene>
    <name evidence="5" type="primary">yybA</name>
    <name evidence="5" type="ORF">LSP04_03010</name>
    <name evidence="6" type="ORF">VC81_10005</name>
</gene>
<feature type="domain" description="HTH marR-type" evidence="4">
    <location>
        <begin position="1"/>
        <end position="133"/>
    </location>
</feature>
<dbReference type="Pfam" id="PF01047">
    <property type="entry name" value="MarR"/>
    <property type="match status" value="1"/>
</dbReference>
<evidence type="ECO:0000313" key="6">
    <source>
        <dbReference type="EMBL" id="KJW12219.1"/>
    </source>
</evidence>
<dbReference type="PANTHER" id="PTHR42756:SF2">
    <property type="entry name" value="MARR FAMILY REGULATORY PROTEIN"/>
    <property type="match status" value="1"/>
</dbReference>
<dbReference type="STRING" id="216463.VC81_10005"/>
<dbReference type="AlphaFoldDB" id="A0A0F3RRI8"/>
<dbReference type="GO" id="GO:0003677">
    <property type="term" value="F:DNA binding"/>
    <property type="evidence" value="ECO:0007669"/>
    <property type="project" value="UniProtKB-KW"/>
</dbReference>
<keyword evidence="2" id="KW-0238">DNA-binding</keyword>
<evidence type="ECO:0000259" key="4">
    <source>
        <dbReference type="PROSITE" id="PS50995"/>
    </source>
</evidence>
<evidence type="ECO:0000256" key="3">
    <source>
        <dbReference type="ARBA" id="ARBA00023163"/>
    </source>
</evidence>
<organism evidence="6 7">
    <name type="scientific">Levilactobacillus spicheri</name>
    <dbReference type="NCBI Taxonomy" id="216463"/>
    <lineage>
        <taxon>Bacteria</taxon>
        <taxon>Bacillati</taxon>
        <taxon>Bacillota</taxon>
        <taxon>Bacilli</taxon>
        <taxon>Lactobacillales</taxon>
        <taxon>Lactobacillaceae</taxon>
        <taxon>Levilactobacillus</taxon>
    </lineage>
</organism>
<evidence type="ECO:0000313" key="8">
    <source>
        <dbReference type="Proteomes" id="UP000321691"/>
    </source>
</evidence>
<dbReference type="SUPFAM" id="SSF46785">
    <property type="entry name" value="Winged helix' DNA-binding domain"/>
    <property type="match status" value="1"/>
</dbReference>
<protein>
    <submittedName>
        <fullName evidence="5">HTH-type transcriptional regulator YybA</fullName>
    </submittedName>
    <submittedName>
        <fullName evidence="6">MarR family transcriptional regulator</fullName>
    </submittedName>
</protein>
<accession>A0A0F3RRI8</accession>
<sequence>MADILREIGMIARALDSISNVEFQQYDLTKGQYLYLARICEHPGIIQEQLSKLIMVDRTTVIRAVQRLVDHQFVEKRPDTTNKKIRRLYPTERARLVYQRTIAEEAYSTRTALSGMTPDQVDQLTTLLHQARLNVTADWDRVKHGAHRDY</sequence>
<dbReference type="PANTHER" id="PTHR42756">
    <property type="entry name" value="TRANSCRIPTIONAL REGULATOR, MARR"/>
    <property type="match status" value="1"/>
</dbReference>